<evidence type="ECO:0000256" key="1">
    <source>
        <dbReference type="ARBA" id="ARBA00022679"/>
    </source>
</evidence>
<dbReference type="Pfam" id="PF00201">
    <property type="entry name" value="UDPGT"/>
    <property type="match status" value="1"/>
</dbReference>
<accession>A0A7J7NE30</accession>
<evidence type="ECO:0000313" key="2">
    <source>
        <dbReference type="EMBL" id="KAF6165128.1"/>
    </source>
</evidence>
<dbReference type="Gene3D" id="3.40.50.2000">
    <property type="entry name" value="Glycogen Phosphorylase B"/>
    <property type="match status" value="1"/>
</dbReference>
<dbReference type="AlphaFoldDB" id="A0A7J7NE30"/>
<dbReference type="OrthoDB" id="5835829at2759"/>
<reference evidence="2 3" key="1">
    <citation type="journal article" date="2020" name="IScience">
        <title>Genome Sequencing of the Endangered Kingdonia uniflora (Circaeasteraceae, Ranunculales) Reveals Potential Mechanisms of Evolutionary Specialization.</title>
        <authorList>
            <person name="Sun Y."/>
            <person name="Deng T."/>
            <person name="Zhang A."/>
            <person name="Moore M.J."/>
            <person name="Landis J.B."/>
            <person name="Lin N."/>
            <person name="Zhang H."/>
            <person name="Zhang X."/>
            <person name="Huang J."/>
            <person name="Zhang X."/>
            <person name="Sun H."/>
            <person name="Wang H."/>
        </authorList>
    </citation>
    <scope>NUCLEOTIDE SEQUENCE [LARGE SCALE GENOMIC DNA]</scope>
    <source>
        <strain evidence="2">TB1705</strain>
        <tissue evidence="2">Leaf</tissue>
    </source>
</reference>
<dbReference type="GO" id="GO:0008194">
    <property type="term" value="F:UDP-glycosyltransferase activity"/>
    <property type="evidence" value="ECO:0007669"/>
    <property type="project" value="InterPro"/>
</dbReference>
<dbReference type="EMBL" id="JACGCM010000859">
    <property type="protein sequence ID" value="KAF6165128.1"/>
    <property type="molecule type" value="Genomic_DNA"/>
</dbReference>
<protein>
    <submittedName>
        <fullName evidence="2">Uncharacterized protein</fullName>
    </submittedName>
</protein>
<gene>
    <name evidence="2" type="ORF">GIB67_000712</name>
</gene>
<keyword evidence="3" id="KW-1185">Reference proteome</keyword>
<dbReference type="PANTHER" id="PTHR48045:SF21">
    <property type="entry name" value="UDP-GLYCOSYLTRANSFERASE 83A1"/>
    <property type="match status" value="1"/>
</dbReference>
<dbReference type="Proteomes" id="UP000541444">
    <property type="component" value="Unassembled WGS sequence"/>
</dbReference>
<sequence>MVILSILLDTSGGSLTCFNQNQFHGLALRLELFGRPFLWVVRPYITTKLRDAYLDGFQVRVTTRSKIVGWAPQQKVLSHPSISYFLTHCGWNSIMEAISCGVPFHYWPNFVDQFMNQNYVCDVWKVGLGLVQDATREEIKDKVEELLCHEGIRIRISELGEMARKSVQKGGNSHNNLGKLVEEMN</sequence>
<dbReference type="CDD" id="cd03784">
    <property type="entry name" value="GT1_Gtf-like"/>
    <property type="match status" value="1"/>
</dbReference>
<organism evidence="2 3">
    <name type="scientific">Kingdonia uniflora</name>
    <dbReference type="NCBI Taxonomy" id="39325"/>
    <lineage>
        <taxon>Eukaryota</taxon>
        <taxon>Viridiplantae</taxon>
        <taxon>Streptophyta</taxon>
        <taxon>Embryophyta</taxon>
        <taxon>Tracheophyta</taxon>
        <taxon>Spermatophyta</taxon>
        <taxon>Magnoliopsida</taxon>
        <taxon>Ranunculales</taxon>
        <taxon>Circaeasteraceae</taxon>
        <taxon>Kingdonia</taxon>
    </lineage>
</organism>
<proteinExistence type="predicted"/>
<dbReference type="InterPro" id="IPR002213">
    <property type="entry name" value="UDP_glucos_trans"/>
</dbReference>
<name>A0A7J7NE30_9MAGN</name>
<evidence type="ECO:0000313" key="3">
    <source>
        <dbReference type="Proteomes" id="UP000541444"/>
    </source>
</evidence>
<keyword evidence="1" id="KW-0808">Transferase</keyword>
<dbReference type="PANTHER" id="PTHR48045">
    <property type="entry name" value="UDP-GLYCOSYLTRANSFERASE 72B1"/>
    <property type="match status" value="1"/>
</dbReference>
<dbReference type="SUPFAM" id="SSF53756">
    <property type="entry name" value="UDP-Glycosyltransferase/glycogen phosphorylase"/>
    <property type="match status" value="1"/>
</dbReference>
<comment type="caution">
    <text evidence="2">The sequence shown here is derived from an EMBL/GenBank/DDBJ whole genome shotgun (WGS) entry which is preliminary data.</text>
</comment>